<accession>A0A2W5SNJ8</accession>
<gene>
    <name evidence="3" type="ORF">DI525_10170</name>
</gene>
<name>A0A2W5SNJ8_9CORY</name>
<feature type="signal peptide" evidence="2">
    <location>
        <begin position="1"/>
        <end position="27"/>
    </location>
</feature>
<dbReference type="AlphaFoldDB" id="A0A2W5SNJ8"/>
<dbReference type="SUPFAM" id="SSF110087">
    <property type="entry name" value="DR1885-like metal-binding protein"/>
    <property type="match status" value="1"/>
</dbReference>
<dbReference type="PANTHER" id="PTHR36302:SF1">
    <property type="entry name" value="COPPER CHAPERONE PCU(A)C"/>
    <property type="match status" value="1"/>
</dbReference>
<dbReference type="Gene3D" id="2.60.40.1890">
    <property type="entry name" value="PCu(A)C copper chaperone"/>
    <property type="match status" value="1"/>
</dbReference>
<feature type="region of interest" description="Disordered" evidence="1">
    <location>
        <begin position="32"/>
        <end position="68"/>
    </location>
</feature>
<feature type="compositionally biased region" description="Low complexity" evidence="1">
    <location>
        <begin position="42"/>
        <end position="55"/>
    </location>
</feature>
<reference evidence="3 4" key="1">
    <citation type="submission" date="2017-08" db="EMBL/GenBank/DDBJ databases">
        <title>Infants hospitalized years apart are colonized by the same room-sourced microbial strains.</title>
        <authorList>
            <person name="Brooks B."/>
            <person name="Olm M.R."/>
            <person name="Firek B.A."/>
            <person name="Baker R."/>
            <person name="Thomas B.C."/>
            <person name="Morowitz M.J."/>
            <person name="Banfield J.F."/>
        </authorList>
    </citation>
    <scope>NUCLEOTIDE SEQUENCE [LARGE SCALE GENOMIC DNA]</scope>
    <source>
        <strain evidence="3">S2_003_000_R1_3</strain>
    </source>
</reference>
<keyword evidence="2" id="KW-0732">Signal</keyword>
<dbReference type="InterPro" id="IPR058248">
    <property type="entry name" value="Lxx211020-like"/>
</dbReference>
<dbReference type="InterPro" id="IPR036182">
    <property type="entry name" value="PCuAC_sf"/>
</dbReference>
<comment type="caution">
    <text evidence="3">The sequence shown here is derived from an EMBL/GenBank/DDBJ whole genome shotgun (WGS) entry which is preliminary data.</text>
</comment>
<dbReference type="PANTHER" id="PTHR36302">
    <property type="entry name" value="BLR7088 PROTEIN"/>
    <property type="match status" value="1"/>
</dbReference>
<feature type="compositionally biased region" description="Low complexity" evidence="1">
    <location>
        <begin position="191"/>
        <end position="204"/>
    </location>
</feature>
<dbReference type="Proteomes" id="UP000249432">
    <property type="component" value="Unassembled WGS sequence"/>
</dbReference>
<evidence type="ECO:0000313" key="3">
    <source>
        <dbReference type="EMBL" id="PZR03377.1"/>
    </source>
</evidence>
<dbReference type="RefSeq" id="WP_303735590.1">
    <property type="nucleotide sequence ID" value="NZ_CAKZHK010000009.1"/>
</dbReference>
<organism evidence="3 4">
    <name type="scientific">Corynebacterium kroppenstedtii</name>
    <dbReference type="NCBI Taxonomy" id="161879"/>
    <lineage>
        <taxon>Bacteria</taxon>
        <taxon>Bacillati</taxon>
        <taxon>Actinomycetota</taxon>
        <taxon>Actinomycetes</taxon>
        <taxon>Mycobacteriales</taxon>
        <taxon>Corynebacteriaceae</taxon>
        <taxon>Corynebacterium</taxon>
    </lineage>
</organism>
<evidence type="ECO:0000256" key="2">
    <source>
        <dbReference type="SAM" id="SignalP"/>
    </source>
</evidence>
<feature type="chain" id="PRO_5016135953" evidence="2">
    <location>
        <begin position="28"/>
        <end position="225"/>
    </location>
</feature>
<sequence>MSTSRSTSRLAVRVAGASVLALSFGLAACSVDEDSDKNGSQSAATTTTSSSASSTDKASGDVSLDQGYVKSKTPDKAMTAIFGTLKNNTDKEKVLESVSSSDVKGNFELHTVVDGKMVEQKEGFKLPANGTLEMKPGGEHIMIMDNHDELAAGDKVNVQLKFKDGSTEKVSIPVREQPSGEENYGGDDSSDMSGMSDMPGMSDSAQPGGQEMGGQADHSMHGHSH</sequence>
<proteinExistence type="predicted"/>
<protein>
    <submittedName>
        <fullName evidence="3">Copper chaperone PCu(A)C</fullName>
    </submittedName>
</protein>
<dbReference type="EMBL" id="QFRA01000042">
    <property type="protein sequence ID" value="PZR03377.1"/>
    <property type="molecule type" value="Genomic_DNA"/>
</dbReference>
<evidence type="ECO:0000256" key="1">
    <source>
        <dbReference type="SAM" id="MobiDB-lite"/>
    </source>
</evidence>
<feature type="region of interest" description="Disordered" evidence="1">
    <location>
        <begin position="167"/>
        <end position="225"/>
    </location>
</feature>
<dbReference type="Pfam" id="PF04314">
    <property type="entry name" value="PCuAC"/>
    <property type="match status" value="1"/>
</dbReference>
<dbReference type="InterPro" id="IPR007410">
    <property type="entry name" value="LpqE-like"/>
</dbReference>
<dbReference type="PROSITE" id="PS51257">
    <property type="entry name" value="PROKAR_LIPOPROTEIN"/>
    <property type="match status" value="1"/>
</dbReference>
<evidence type="ECO:0000313" key="4">
    <source>
        <dbReference type="Proteomes" id="UP000249432"/>
    </source>
</evidence>